<sequence length="94" mass="10644">MFQIFLIFYRLLATLVVLTPLMINLTIKGDVIASLVYAPSLTIVALVLAIYFDGKVVDVYAARRKQSLLKKTTLKFTHAPLLSRFKSKQCCLKH</sequence>
<keyword evidence="1" id="KW-0812">Transmembrane</keyword>
<organism evidence="2 3">
    <name type="scientific">Pseudoalteromonas spongiae</name>
    <dbReference type="NCBI Taxonomy" id="298657"/>
    <lineage>
        <taxon>Bacteria</taxon>
        <taxon>Pseudomonadati</taxon>
        <taxon>Pseudomonadota</taxon>
        <taxon>Gammaproteobacteria</taxon>
        <taxon>Alteromonadales</taxon>
        <taxon>Pseudoalteromonadaceae</taxon>
        <taxon>Pseudoalteromonas</taxon>
    </lineage>
</organism>
<gene>
    <name evidence="2" type="ORF">WAE96_18815</name>
</gene>
<proteinExistence type="predicted"/>
<protein>
    <submittedName>
        <fullName evidence="2">Uncharacterized protein</fullName>
    </submittedName>
</protein>
<evidence type="ECO:0000256" key="1">
    <source>
        <dbReference type="SAM" id="Phobius"/>
    </source>
</evidence>
<name>A0ABU8EXV3_9GAMM</name>
<keyword evidence="1" id="KW-1133">Transmembrane helix</keyword>
<comment type="caution">
    <text evidence="2">The sequence shown here is derived from an EMBL/GenBank/DDBJ whole genome shotgun (WGS) entry which is preliminary data.</text>
</comment>
<reference evidence="2 3" key="1">
    <citation type="submission" date="2023-12" db="EMBL/GenBank/DDBJ databases">
        <title>Friends and Foes: Symbiotic and Algicidal bacterial influence on Karenia brevis blooms.</title>
        <authorList>
            <person name="Fei C."/>
            <person name="Mohamed A.R."/>
            <person name="Booker A."/>
            <person name="Arshad M."/>
            <person name="Klass S."/>
            <person name="Ahn S."/>
            <person name="Gilbert P.M."/>
            <person name="Heil C.A."/>
            <person name="Martinez J.M."/>
            <person name="Amin S.A."/>
        </authorList>
    </citation>
    <scope>NUCLEOTIDE SEQUENCE [LARGE SCALE GENOMIC DNA]</scope>
    <source>
        <strain evidence="2 3">CE15</strain>
    </source>
</reference>
<dbReference type="EMBL" id="JBAWKS010000002">
    <property type="protein sequence ID" value="MEI4551736.1"/>
    <property type="molecule type" value="Genomic_DNA"/>
</dbReference>
<keyword evidence="3" id="KW-1185">Reference proteome</keyword>
<evidence type="ECO:0000313" key="3">
    <source>
        <dbReference type="Proteomes" id="UP001382455"/>
    </source>
</evidence>
<dbReference type="Proteomes" id="UP001382455">
    <property type="component" value="Unassembled WGS sequence"/>
</dbReference>
<dbReference type="RefSeq" id="WP_336436667.1">
    <property type="nucleotide sequence ID" value="NZ_JBAWKS010000002.1"/>
</dbReference>
<keyword evidence="1" id="KW-0472">Membrane</keyword>
<feature type="transmembrane region" description="Helical" evidence="1">
    <location>
        <begin position="7"/>
        <end position="25"/>
    </location>
</feature>
<feature type="transmembrane region" description="Helical" evidence="1">
    <location>
        <begin position="31"/>
        <end position="52"/>
    </location>
</feature>
<evidence type="ECO:0000313" key="2">
    <source>
        <dbReference type="EMBL" id="MEI4551736.1"/>
    </source>
</evidence>
<accession>A0ABU8EXV3</accession>